<sequence length="896" mass="98344">MAGYSYSIQGGPAPTFPPREFVEQQQQQQQEQLQYQQYQQFQREYMQQQQQFVQHRPINTNFQVPQQTQPPQLQQQYQYQHYAHSQTGGGQQPYQQMQQPGQQQYHQQQQQQHYQYQDPRTQYLYYSQPRDLRNADGVSPESSPELSAAEPVYNNSTGHQDIPSISPVDREAPPFDMAATQAAPQANPAGDGRPPSASRTNIPMMRRERRQNAEAHAKTLREAKSRERLQQLHQAQERSNSIASSKRGYKGGEVRWDPQTGELTSSQKGRPSQVKPAEFVRGLSDATSPTEATAKDGKAASAASGIASFASRLRKTVQGVNTGASSSASAATTTQPPEQPLEQPPVQPPVQPTLQQVVSPRSSAAPRTSLPRASPPAQVPAPAMVSPAAAQPRDLASSTDPAAGAFTSNRPAWNGASGRTTLVAPVRDTTEVAPLNIPRKSSKRVGSLPKLRDDTTAVANPNIVSSSPPQQAISSIQTPQIQNQTQTPSRKPLQSPTSPGTQSYPSPPQSADPTYKASPSLSSQQQQQTPVQVQVQSPQEQRPPSSKIRRKPTPSHQTLASYDESDPFNYNNKSHPSFIPSPVSPLPPPQEHEWTQPPSRISATTYNSTLHESQADFDASDAPEMPSIPTPLRSSPPYQTRRRPVIQVESSPVQQQQQQQMSPPRQRPAHIITKPLPGIAAEGNVMDRRRPPRMGHSSPNSIRNGNEPIVISLKTPWMTGSHSPLRDTADGGSDGVSSGGEEDGAPGESIYNHLRNKHLVSASVGGGGGGGGVSDRASMAGSIHKNLPLAPPEMTAKDRVAMFNAQLSSLAQRRINIGRSIKQMTELMPTDNLLAAPDVLYKREMEKRKVEGLRTELAEIQREEYEIGLKLHRAYKRLDKNAEYEPTTLWVRRVTG</sequence>
<feature type="compositionally biased region" description="Polar residues" evidence="1">
    <location>
        <begin position="596"/>
        <end position="612"/>
    </location>
</feature>
<accession>A0ABP0BCY6</accession>
<name>A0ABP0BCY6_9PEZI</name>
<reference evidence="2 3" key="1">
    <citation type="submission" date="2024-01" db="EMBL/GenBank/DDBJ databases">
        <authorList>
            <person name="Allen C."/>
            <person name="Tagirdzhanova G."/>
        </authorList>
    </citation>
    <scope>NUCLEOTIDE SEQUENCE [LARGE SCALE GENOMIC DNA]</scope>
</reference>
<feature type="compositionally biased region" description="Low complexity" evidence="1">
    <location>
        <begin position="92"/>
        <end position="116"/>
    </location>
</feature>
<dbReference type="EMBL" id="CAWUHB010000013">
    <property type="protein sequence ID" value="CAK7217391.1"/>
    <property type="molecule type" value="Genomic_DNA"/>
</dbReference>
<feature type="compositionally biased region" description="Polar residues" evidence="1">
    <location>
        <begin position="261"/>
        <end position="270"/>
    </location>
</feature>
<evidence type="ECO:0000256" key="1">
    <source>
        <dbReference type="SAM" id="MobiDB-lite"/>
    </source>
</evidence>
<keyword evidence="3" id="KW-1185">Reference proteome</keyword>
<feature type="region of interest" description="Disordered" evidence="1">
    <location>
        <begin position="132"/>
        <end position="304"/>
    </location>
</feature>
<feature type="compositionally biased region" description="Polar residues" evidence="1">
    <location>
        <begin position="396"/>
        <end position="411"/>
    </location>
</feature>
<feature type="compositionally biased region" description="Polar residues" evidence="1">
    <location>
        <begin position="492"/>
        <end position="504"/>
    </location>
</feature>
<feature type="compositionally biased region" description="Low complexity" evidence="1">
    <location>
        <begin position="139"/>
        <end position="151"/>
    </location>
</feature>
<proteinExistence type="predicted"/>
<feature type="compositionally biased region" description="Pro residues" evidence="1">
    <location>
        <begin position="337"/>
        <end position="351"/>
    </location>
</feature>
<feature type="compositionally biased region" description="Low complexity" evidence="1">
    <location>
        <begin position="178"/>
        <end position="189"/>
    </location>
</feature>
<feature type="compositionally biased region" description="Low complexity" evidence="1">
    <location>
        <begin position="63"/>
        <end position="82"/>
    </location>
</feature>
<feature type="compositionally biased region" description="Low complexity" evidence="1">
    <location>
        <begin position="380"/>
        <end position="392"/>
    </location>
</feature>
<organism evidence="2 3">
    <name type="scientific">Sporothrix curviconia</name>
    <dbReference type="NCBI Taxonomy" id="1260050"/>
    <lineage>
        <taxon>Eukaryota</taxon>
        <taxon>Fungi</taxon>
        <taxon>Dikarya</taxon>
        <taxon>Ascomycota</taxon>
        <taxon>Pezizomycotina</taxon>
        <taxon>Sordariomycetes</taxon>
        <taxon>Sordariomycetidae</taxon>
        <taxon>Ophiostomatales</taxon>
        <taxon>Ophiostomataceae</taxon>
        <taxon>Sporothrix</taxon>
    </lineage>
</organism>
<gene>
    <name evidence="2" type="ORF">SCUCBS95973_003133</name>
</gene>
<feature type="region of interest" description="Disordered" evidence="1">
    <location>
        <begin position="1"/>
        <end position="28"/>
    </location>
</feature>
<feature type="compositionally biased region" description="Low complexity" evidence="1">
    <location>
        <begin position="518"/>
        <end position="546"/>
    </location>
</feature>
<feature type="compositionally biased region" description="Polar residues" evidence="1">
    <location>
        <begin position="231"/>
        <end position="244"/>
    </location>
</feature>
<dbReference type="Proteomes" id="UP001642405">
    <property type="component" value="Unassembled WGS sequence"/>
</dbReference>
<evidence type="ECO:0000313" key="2">
    <source>
        <dbReference type="EMBL" id="CAK7217391.1"/>
    </source>
</evidence>
<feature type="region of interest" description="Disordered" evidence="1">
    <location>
        <begin position="318"/>
        <end position="749"/>
    </location>
</feature>
<feature type="compositionally biased region" description="Low complexity" evidence="1">
    <location>
        <begin position="324"/>
        <end position="336"/>
    </location>
</feature>
<feature type="region of interest" description="Disordered" evidence="1">
    <location>
        <begin position="56"/>
        <end position="116"/>
    </location>
</feature>
<feature type="compositionally biased region" description="Low complexity" evidence="1">
    <location>
        <begin position="465"/>
        <end position="489"/>
    </location>
</feature>
<comment type="caution">
    <text evidence="2">The sequence shown here is derived from an EMBL/GenBank/DDBJ whole genome shotgun (WGS) entry which is preliminary data.</text>
</comment>
<dbReference type="PANTHER" id="PTHR42023">
    <property type="entry name" value="BHLH DOMAIN-CONTAINING PROTEIN"/>
    <property type="match status" value="1"/>
</dbReference>
<feature type="compositionally biased region" description="Basic and acidic residues" evidence="1">
    <location>
        <begin position="210"/>
        <end position="230"/>
    </location>
</feature>
<dbReference type="PANTHER" id="PTHR42023:SF1">
    <property type="entry name" value="BHLH DOMAIN-CONTAINING PROTEIN"/>
    <property type="match status" value="1"/>
</dbReference>
<feature type="compositionally biased region" description="Low complexity" evidence="1">
    <location>
        <begin position="645"/>
        <end position="664"/>
    </location>
</feature>
<protein>
    <submittedName>
        <fullName evidence="2">Uncharacterized protein</fullName>
    </submittedName>
</protein>
<evidence type="ECO:0000313" key="3">
    <source>
        <dbReference type="Proteomes" id="UP001642405"/>
    </source>
</evidence>